<reference evidence="1 2" key="1">
    <citation type="journal article" date="2014" name="PLoS ONE">
        <title>Rumen cellulosomics: divergent fiber-degrading strategies revealed by comparative genome-wide analysis of six ruminococcal strains.</title>
        <authorList>
            <person name="Dassa B."/>
            <person name="Borovok I."/>
            <person name="Ruimy-Israeli V."/>
            <person name="Lamed R."/>
            <person name="Flint H.J."/>
            <person name="Duncan S.H."/>
            <person name="Henrissat B."/>
            <person name="Coutinho P."/>
            <person name="Morrison M."/>
            <person name="Mosoni P."/>
            <person name="Yeoman C.J."/>
            <person name="White B.A."/>
            <person name="Bayer E.A."/>
        </authorList>
    </citation>
    <scope>NUCLEOTIDE SEQUENCE [LARGE SCALE GENOMIC DNA]</scope>
    <source>
        <strain evidence="1 2">007c</strain>
    </source>
</reference>
<organism evidence="1 2">
    <name type="scientific">Ruminococcus flavefaciens 007c</name>
    <dbReference type="NCBI Taxonomy" id="1341157"/>
    <lineage>
        <taxon>Bacteria</taxon>
        <taxon>Bacillati</taxon>
        <taxon>Bacillota</taxon>
        <taxon>Clostridia</taxon>
        <taxon>Eubacteriales</taxon>
        <taxon>Oscillospiraceae</taxon>
        <taxon>Ruminococcus</taxon>
    </lineage>
</organism>
<gene>
    <name evidence="1" type="ORF">RF007C_11115</name>
</gene>
<dbReference type="AlphaFoldDB" id="W7UI31"/>
<accession>W7UI31</accession>
<dbReference type="Proteomes" id="UP000019365">
    <property type="component" value="Unassembled WGS sequence"/>
</dbReference>
<name>W7UI31_RUMFL</name>
<dbReference type="EMBL" id="ATAX01000008">
    <property type="protein sequence ID" value="EWM54881.1"/>
    <property type="molecule type" value="Genomic_DNA"/>
</dbReference>
<keyword evidence="2" id="KW-1185">Reference proteome</keyword>
<evidence type="ECO:0000313" key="1">
    <source>
        <dbReference type="EMBL" id="EWM54881.1"/>
    </source>
</evidence>
<evidence type="ECO:0000313" key="2">
    <source>
        <dbReference type="Proteomes" id="UP000019365"/>
    </source>
</evidence>
<sequence>MKKPRGRASGLNCCMAAELIRQIYLFSVKEKRIS</sequence>
<comment type="caution">
    <text evidence="1">The sequence shown here is derived from an EMBL/GenBank/DDBJ whole genome shotgun (WGS) entry which is preliminary data.</text>
</comment>
<protein>
    <submittedName>
        <fullName evidence="1">Uncharacterized protein</fullName>
    </submittedName>
</protein>
<proteinExistence type="predicted"/>